<dbReference type="EMBL" id="LRBP01000013">
    <property type="protein sequence ID" value="OII74105.1"/>
    <property type="molecule type" value="Genomic_DNA"/>
</dbReference>
<dbReference type="InterPro" id="IPR029058">
    <property type="entry name" value="AB_hydrolase_fold"/>
</dbReference>
<comment type="caution">
    <text evidence="1">The sequence shown here is derived from an EMBL/GenBank/DDBJ whole genome shotgun (WGS) entry which is preliminary data.</text>
</comment>
<dbReference type="InterPro" id="IPR012223">
    <property type="entry name" value="TEII"/>
</dbReference>
<dbReference type="RefSeq" id="XP_028875325.1">
    <property type="nucleotide sequence ID" value="XM_029019918.1"/>
</dbReference>
<dbReference type="Gene3D" id="3.40.50.1820">
    <property type="entry name" value="alpha/beta hydrolase"/>
    <property type="match status" value="1"/>
</dbReference>
<reference evidence="1 2" key="1">
    <citation type="submission" date="2016-10" db="EMBL/GenBank/DDBJ databases">
        <title>Reductive evolution of mitochondrial metabolism and differential evolution of invasion-related proteins in Cryptosporidium.</title>
        <authorList>
            <person name="Liu S."/>
            <person name="Roellig D.M."/>
            <person name="Guo Y."/>
            <person name="Li N."/>
            <person name="Frace M.A."/>
            <person name="Tang K."/>
            <person name="Zhang L."/>
            <person name="Feng Y."/>
            <person name="Xiao L."/>
        </authorList>
    </citation>
    <scope>NUCLEOTIDE SEQUENCE [LARGE SCALE GENOMIC DNA]</scope>
    <source>
        <strain evidence="1">39726</strain>
    </source>
</reference>
<dbReference type="PANTHER" id="PTHR11487">
    <property type="entry name" value="THIOESTERASE"/>
    <property type="match status" value="1"/>
</dbReference>
<dbReference type="PANTHER" id="PTHR11487:SF0">
    <property type="entry name" value="S-ACYL FATTY ACID SYNTHASE THIOESTERASE, MEDIUM CHAIN"/>
    <property type="match status" value="1"/>
</dbReference>
<protein>
    <submittedName>
        <fullName evidence="1">Thioesterase</fullName>
    </submittedName>
</protein>
<name>A0A1J4MIP8_9CRYT</name>
<dbReference type="GO" id="GO:0008610">
    <property type="term" value="P:lipid biosynthetic process"/>
    <property type="evidence" value="ECO:0007669"/>
    <property type="project" value="TreeGrafter"/>
</dbReference>
<sequence length="337" mass="39786">MSKLDFDKWFPSYAKVNSHLINSENRSRPSFRLLCIHGAGGSDQIFVKKDLNTGKDSPNILLDYIQENGIELLALQLPGRAGRFHETCYKEITELINDFYPVFKNHFLERVNLTEFIEAVPWVLIGHSMGGLIGFELIKRIKFEQMKEYSTKIGIDQIGFENKVVKLLREKRMFPELFIIMSTFPPNVPVCDRPWRKNEELNDEEFKQECREWGINENVFKKGIWEEFEKQLRCDFTMFDSFEMNSVDEALYCSDKTLYSFMYPLGVKAQLWSASQDKKVTKNIMNKWKELLVHEDLHEIREIDAAHNFLHDPKTRREWMQGLTALLDIIILDLEYY</sequence>
<proteinExistence type="predicted"/>
<dbReference type="SUPFAM" id="SSF53474">
    <property type="entry name" value="alpha/beta-Hydrolases"/>
    <property type="match status" value="1"/>
</dbReference>
<accession>A0A1J4MIP8</accession>
<gene>
    <name evidence="1" type="ORF">cubi_02907</name>
</gene>
<dbReference type="AlphaFoldDB" id="A0A1J4MIP8"/>
<evidence type="ECO:0000313" key="1">
    <source>
        <dbReference type="EMBL" id="OII74105.1"/>
    </source>
</evidence>
<dbReference type="OrthoDB" id="541883at2759"/>
<dbReference type="VEuPathDB" id="CryptoDB:cubi_02907"/>
<dbReference type="Proteomes" id="UP000186176">
    <property type="component" value="Unassembled WGS sequence"/>
</dbReference>
<organism evidence="1 2">
    <name type="scientific">Cryptosporidium ubiquitum</name>
    <dbReference type="NCBI Taxonomy" id="857276"/>
    <lineage>
        <taxon>Eukaryota</taxon>
        <taxon>Sar</taxon>
        <taxon>Alveolata</taxon>
        <taxon>Apicomplexa</taxon>
        <taxon>Conoidasida</taxon>
        <taxon>Coccidia</taxon>
        <taxon>Eucoccidiorida</taxon>
        <taxon>Eimeriorina</taxon>
        <taxon>Cryptosporidiidae</taxon>
        <taxon>Cryptosporidium</taxon>
    </lineage>
</organism>
<dbReference type="GeneID" id="39979697"/>
<evidence type="ECO:0000313" key="2">
    <source>
        <dbReference type="Proteomes" id="UP000186176"/>
    </source>
</evidence>
<keyword evidence="2" id="KW-1185">Reference proteome</keyword>